<proteinExistence type="predicted"/>
<name>A0A1I7XCE0_HETBA</name>
<organism evidence="1 2">
    <name type="scientific">Heterorhabditis bacteriophora</name>
    <name type="common">Entomopathogenic nematode worm</name>
    <dbReference type="NCBI Taxonomy" id="37862"/>
    <lineage>
        <taxon>Eukaryota</taxon>
        <taxon>Metazoa</taxon>
        <taxon>Ecdysozoa</taxon>
        <taxon>Nematoda</taxon>
        <taxon>Chromadorea</taxon>
        <taxon>Rhabditida</taxon>
        <taxon>Rhabditina</taxon>
        <taxon>Rhabditomorpha</taxon>
        <taxon>Strongyloidea</taxon>
        <taxon>Heterorhabditidae</taxon>
        <taxon>Heterorhabditis</taxon>
    </lineage>
</organism>
<keyword evidence="1" id="KW-1185">Reference proteome</keyword>
<accession>A0A1I7XCE0</accession>
<reference evidence="2" key="1">
    <citation type="submission" date="2016-11" db="UniProtKB">
        <authorList>
            <consortium name="WormBaseParasite"/>
        </authorList>
    </citation>
    <scope>IDENTIFICATION</scope>
</reference>
<sequence length="730" mass="82278">MDSSRIGERRMQVPFSTITCVRLLEAMLCDVNDVTRLDIIKTMTRDEVAETLTRLLHDFVLFRHAMWQMGEPLVSSDVRRFLRFALPALRIIAIIYRQGSECIGRKLKMSKSIRVRMSEHQKSEFNDGHAKLVDTEVKASSFFIKFTCYIDTTLVDTLFLLWSMTGGMNGQRISEEGSRLRQSVFEVIHPVLYGPGKSVLPVILDRILDKGCQRPQLYPAVLSFIFAVAPSPSVILSDELLWKSELIKYRRKVKIFASSFLRCKGRTELCDVLLCTSSYVSQISRAFLEKLCKLHSVLAKDIVGSLIRRASASLVSYSHNPISKELVEAISDDDEEKEKKKEKVAFLIVPPTLICCEGAERASSGHVRMIESLLDLCQTDVARIIIPYYFVYDKSALEVVSRYLFVFEKAVADSERQKRFQQAVVVSYSYFSELLGPVCQAKYWEIQNPTENHELDQVIQHEINAHDLKEVKKEDNNLKTSIKLKDSQEQNIENHGDECSEGDIVSDNLKCTTTSSDEQSNEESEITYVAAHPLEAILLSFCRFISNCEHGLKLIRTVLIVLNEVADSESASCTVLRVCLLRIGIRRLLVRLDSSFGSDGVIETLYLVTTLLEKVFRGQAQELAFTVGYLPNGHTLLSLVELLKGQSEMNEISKSCLESLLRLGTALLEVESPNERSCRDAGKSGCRWERSLVSKLGMAESRSPVRSISAESFARHVVGHCHGGGLPLFD</sequence>
<dbReference type="WBParaSite" id="Hba_15359">
    <property type="protein sequence ID" value="Hba_15359"/>
    <property type="gene ID" value="Hba_15359"/>
</dbReference>
<protein>
    <submittedName>
        <fullName evidence="2">DRIM domain-containing protein</fullName>
    </submittedName>
</protein>
<dbReference type="Proteomes" id="UP000095283">
    <property type="component" value="Unplaced"/>
</dbReference>
<evidence type="ECO:0000313" key="2">
    <source>
        <dbReference type="WBParaSite" id="Hba_15359"/>
    </source>
</evidence>
<dbReference type="AlphaFoldDB" id="A0A1I7XCE0"/>
<evidence type="ECO:0000313" key="1">
    <source>
        <dbReference type="Proteomes" id="UP000095283"/>
    </source>
</evidence>